<dbReference type="CDD" id="cd04892">
    <property type="entry name" value="ACT_AK-like_2"/>
    <property type="match status" value="1"/>
</dbReference>
<keyword evidence="6 8" id="KW-0067">ATP-binding</keyword>
<dbReference type="InterPro" id="IPR005260">
    <property type="entry name" value="Asp_kin_monofn"/>
</dbReference>
<dbReference type="SUPFAM" id="SSF53633">
    <property type="entry name" value="Carbamate kinase-like"/>
    <property type="match status" value="1"/>
</dbReference>
<dbReference type="Gene3D" id="3.30.70.260">
    <property type="match status" value="2"/>
</dbReference>
<dbReference type="GO" id="GO:0009088">
    <property type="term" value="P:threonine biosynthetic process"/>
    <property type="evidence" value="ECO:0007669"/>
    <property type="project" value="UniProtKB-UniPathway"/>
</dbReference>
<dbReference type="InterPro" id="IPR018042">
    <property type="entry name" value="Aspartate_kinase_CS"/>
</dbReference>
<dbReference type="Gene3D" id="1.20.120.1320">
    <property type="entry name" value="Aspartokinase, catalytic domain"/>
    <property type="match status" value="1"/>
</dbReference>
<feature type="binding site" evidence="8">
    <location>
        <position position="238"/>
    </location>
    <ligand>
        <name>ATP</name>
        <dbReference type="ChEBI" id="CHEBI:30616"/>
    </ligand>
</feature>
<evidence type="ECO:0000256" key="9">
    <source>
        <dbReference type="RuleBase" id="RU003448"/>
    </source>
</evidence>
<dbReference type="GO" id="GO:0009090">
    <property type="term" value="P:homoserine biosynthetic process"/>
    <property type="evidence" value="ECO:0007669"/>
    <property type="project" value="TreeGrafter"/>
</dbReference>
<evidence type="ECO:0000313" key="12">
    <source>
        <dbReference type="EMBL" id="KKW09382.1"/>
    </source>
</evidence>
<evidence type="ECO:0000313" key="13">
    <source>
        <dbReference type="Proteomes" id="UP000033965"/>
    </source>
</evidence>
<keyword evidence="4 8" id="KW-0547">Nucleotide-binding</keyword>
<dbReference type="PROSITE" id="PS51671">
    <property type="entry name" value="ACT"/>
    <property type="match status" value="1"/>
</dbReference>
<feature type="binding site" evidence="8">
    <location>
        <position position="49"/>
    </location>
    <ligand>
        <name>substrate</name>
    </ligand>
</feature>
<dbReference type="GO" id="GO:0004072">
    <property type="term" value="F:aspartate kinase activity"/>
    <property type="evidence" value="ECO:0007669"/>
    <property type="project" value="UniProtKB-EC"/>
</dbReference>
<dbReference type="UniPathway" id="UPA00051">
    <property type="reaction ID" value="UER00462"/>
</dbReference>
<dbReference type="EMBL" id="LCPZ01000002">
    <property type="protein sequence ID" value="KKW09382.1"/>
    <property type="molecule type" value="Genomic_DNA"/>
</dbReference>
<evidence type="ECO:0000256" key="1">
    <source>
        <dbReference type="ARBA" id="ARBA00004766"/>
    </source>
</evidence>
<dbReference type="InterPro" id="IPR036393">
    <property type="entry name" value="AceGlu_kinase-like_sf"/>
</dbReference>
<dbReference type="InterPro" id="IPR045865">
    <property type="entry name" value="ACT-like_dom_sf"/>
</dbReference>
<dbReference type="AlphaFoldDB" id="A0A0G1Y3A6"/>
<dbReference type="Proteomes" id="UP000033965">
    <property type="component" value="Unassembled WGS sequence"/>
</dbReference>
<dbReference type="PROSITE" id="PS00324">
    <property type="entry name" value="ASPARTOKINASE"/>
    <property type="match status" value="1"/>
</dbReference>
<dbReference type="Gene3D" id="3.40.1160.10">
    <property type="entry name" value="Acetylglutamate kinase-like"/>
    <property type="match status" value="1"/>
</dbReference>
<dbReference type="EC" id="2.7.2.4" evidence="9"/>
<accession>A0A0G1Y3A6</accession>
<feature type="binding site" evidence="8">
    <location>
        <begin position="263"/>
        <end position="264"/>
    </location>
    <ligand>
        <name>ATP</name>
        <dbReference type="ChEBI" id="CHEBI:30616"/>
    </ligand>
</feature>
<name>A0A0G1Y3A6_9BACT</name>
<sequence>MKQTPSTIIIKFGGTSVATKEAVLAIVAIVKRYRKSRPVVVVSALRGVTEGLLALAKCQKSGVRRRILALHKMHQELASDLFSSEKDLAEVMAYVDAQLAITEKVARKGRFSHETMDKLVSAGEIISSFIISHALVVHGIDSRQVISTEIVSTDDNFIQAEFEPRKTEKNARKILYPLIRSNIIPVVTGFLGSTKDGRITTLGRGGSDYSASIIGRSLDAKEIQIWTDVDGIFTADPRVVKNARIIEDISYREASEMAAFGAKVLHPRTIRPAVEKNIPVRVLNTFNLNAQGTLVSPRSTGIGLKAIAFKKSVVLVNVYSDTMLFSRGFLARMFEIFARHQISIDLVSVSEVSVSVTLDNVGHLDGAIKELQTFSKVSVHKDSFGMISLIGEGIASAQDIMMDVSAQFSKHRIPLRMISMGASDINISLVIPSGDVARAANMVHDNFLEN</sequence>
<dbReference type="GO" id="GO:0009089">
    <property type="term" value="P:lysine biosynthetic process via diaminopimelate"/>
    <property type="evidence" value="ECO:0007669"/>
    <property type="project" value="UniProtKB-UniPathway"/>
</dbReference>
<comment type="pathway">
    <text evidence="1 10">Amino-acid biosynthesis; L-lysine biosynthesis via DAP pathway; (S)-tetrahydrodipicolinate from L-aspartate: step 1/4.</text>
</comment>
<dbReference type="InterPro" id="IPR002912">
    <property type="entry name" value="ACT_dom"/>
</dbReference>
<comment type="pathway">
    <text evidence="10">Amino-acid biosynthesis; L-threonine biosynthesis; L-threonine from L-aspartate: step 1/5.</text>
</comment>
<evidence type="ECO:0000256" key="6">
    <source>
        <dbReference type="ARBA" id="ARBA00022840"/>
    </source>
</evidence>
<evidence type="ECO:0000259" key="11">
    <source>
        <dbReference type="PROSITE" id="PS51671"/>
    </source>
</evidence>
<comment type="pathway">
    <text evidence="10">Amino-acid biosynthesis; L-methionine biosynthesis via de novo pathway; L-homoserine from L-aspartate: step 1/3.</text>
</comment>
<dbReference type="GO" id="GO:0005829">
    <property type="term" value="C:cytosol"/>
    <property type="evidence" value="ECO:0007669"/>
    <property type="project" value="TreeGrafter"/>
</dbReference>
<comment type="similarity">
    <text evidence="2 9">Belongs to the aspartokinase family.</text>
</comment>
<dbReference type="PANTHER" id="PTHR21499:SF59">
    <property type="entry name" value="ASPARTOKINASE"/>
    <property type="match status" value="1"/>
</dbReference>
<dbReference type="InterPro" id="IPR054352">
    <property type="entry name" value="ACT_Aspartokinase"/>
</dbReference>
<gene>
    <name evidence="12" type="ORF">UY44_C0002G0022</name>
</gene>
<evidence type="ECO:0000256" key="5">
    <source>
        <dbReference type="ARBA" id="ARBA00022777"/>
    </source>
</evidence>
<feature type="domain" description="ACT" evidence="11">
    <location>
        <begin position="318"/>
        <end position="385"/>
    </location>
</feature>
<dbReference type="PATRIC" id="fig|1618669.3.peg.108"/>
<evidence type="ECO:0000256" key="7">
    <source>
        <dbReference type="ARBA" id="ARBA00047872"/>
    </source>
</evidence>
<evidence type="ECO:0000256" key="8">
    <source>
        <dbReference type="PIRSR" id="PIRSR000726-1"/>
    </source>
</evidence>
<protein>
    <recommendedName>
        <fullName evidence="9">Aspartokinase</fullName>
        <ecNumber evidence="9">2.7.2.4</ecNumber>
    </recommendedName>
</protein>
<dbReference type="Pfam" id="PF00696">
    <property type="entry name" value="AA_kinase"/>
    <property type="match status" value="1"/>
</dbReference>
<dbReference type="InterPro" id="IPR001048">
    <property type="entry name" value="Asp/Glu/Uridylate_kinase"/>
</dbReference>
<dbReference type="PIRSF" id="PIRSF000726">
    <property type="entry name" value="Asp_kin"/>
    <property type="match status" value="1"/>
</dbReference>
<comment type="catalytic activity">
    <reaction evidence="7 9">
        <text>L-aspartate + ATP = 4-phospho-L-aspartate + ADP</text>
        <dbReference type="Rhea" id="RHEA:23776"/>
        <dbReference type="ChEBI" id="CHEBI:29991"/>
        <dbReference type="ChEBI" id="CHEBI:30616"/>
        <dbReference type="ChEBI" id="CHEBI:57535"/>
        <dbReference type="ChEBI" id="CHEBI:456216"/>
        <dbReference type="EC" id="2.7.2.4"/>
    </reaction>
</comment>
<comment type="caution">
    <text evidence="12">The sequence shown here is derived from an EMBL/GenBank/DDBJ whole genome shotgun (WGS) entry which is preliminary data.</text>
</comment>
<dbReference type="NCBIfam" id="TIGR00657">
    <property type="entry name" value="asp_kinases"/>
    <property type="match status" value="1"/>
</dbReference>
<keyword evidence="10" id="KW-0028">Amino-acid biosynthesis</keyword>
<dbReference type="SUPFAM" id="SSF55021">
    <property type="entry name" value="ACT-like"/>
    <property type="match status" value="2"/>
</dbReference>
<evidence type="ECO:0000256" key="4">
    <source>
        <dbReference type="ARBA" id="ARBA00022741"/>
    </source>
</evidence>
<dbReference type="Pfam" id="PF22468">
    <property type="entry name" value="ACT_9"/>
    <property type="match status" value="1"/>
</dbReference>
<keyword evidence="3 9" id="KW-0808">Transferase</keyword>
<organism evidence="12 13">
    <name type="scientific">Candidatus Kaiserbacteria bacterium GW2011_GWA2_49_19</name>
    <dbReference type="NCBI Taxonomy" id="1618669"/>
    <lineage>
        <taxon>Bacteria</taxon>
        <taxon>Candidatus Kaiseribacteriota</taxon>
    </lineage>
</organism>
<feature type="binding site" evidence="8">
    <location>
        <begin position="11"/>
        <end position="14"/>
    </location>
    <ligand>
        <name>ATP</name>
        <dbReference type="ChEBI" id="CHEBI:30616"/>
    </ligand>
</feature>
<evidence type="ECO:0000256" key="2">
    <source>
        <dbReference type="ARBA" id="ARBA00010122"/>
    </source>
</evidence>
<evidence type="ECO:0000256" key="10">
    <source>
        <dbReference type="RuleBase" id="RU004249"/>
    </source>
</evidence>
<dbReference type="PANTHER" id="PTHR21499">
    <property type="entry name" value="ASPARTATE KINASE"/>
    <property type="match status" value="1"/>
</dbReference>
<dbReference type="GO" id="GO:0005524">
    <property type="term" value="F:ATP binding"/>
    <property type="evidence" value="ECO:0007669"/>
    <property type="project" value="UniProtKB-KW"/>
</dbReference>
<keyword evidence="5 9" id="KW-0418">Kinase</keyword>
<proteinExistence type="inferred from homology"/>
<feature type="binding site" evidence="8">
    <location>
        <begin position="227"/>
        <end position="228"/>
    </location>
    <ligand>
        <name>ATP</name>
        <dbReference type="ChEBI" id="CHEBI:30616"/>
    </ligand>
</feature>
<dbReference type="UniPathway" id="UPA00050">
    <property type="reaction ID" value="UER00461"/>
</dbReference>
<evidence type="ECO:0000256" key="3">
    <source>
        <dbReference type="ARBA" id="ARBA00022679"/>
    </source>
</evidence>
<dbReference type="InterPro" id="IPR001341">
    <property type="entry name" value="Asp_kinase"/>
</dbReference>
<feature type="binding site" evidence="8">
    <location>
        <position position="124"/>
    </location>
    <ligand>
        <name>substrate</name>
    </ligand>
</feature>
<reference evidence="12 13" key="1">
    <citation type="journal article" date="2015" name="Nature">
        <title>rRNA introns, odd ribosomes, and small enigmatic genomes across a large radiation of phyla.</title>
        <authorList>
            <person name="Brown C.T."/>
            <person name="Hug L.A."/>
            <person name="Thomas B.C."/>
            <person name="Sharon I."/>
            <person name="Castelle C.J."/>
            <person name="Singh A."/>
            <person name="Wilkins M.J."/>
            <person name="Williams K.H."/>
            <person name="Banfield J.F."/>
        </authorList>
    </citation>
    <scope>NUCLEOTIDE SEQUENCE [LARGE SCALE GENOMIC DNA]</scope>
</reference>
<dbReference type="UniPathway" id="UPA00034">
    <property type="reaction ID" value="UER00015"/>
</dbReference>
<dbReference type="InterPro" id="IPR042199">
    <property type="entry name" value="AsparK_Bifunc_asparK/hSer_DH"/>
</dbReference>